<dbReference type="Pfam" id="PF07670">
    <property type="entry name" value="Gate"/>
    <property type="match status" value="1"/>
</dbReference>
<organism evidence="3 4">
    <name type="scientific">Candidatus Merdibacter merdavium</name>
    <dbReference type="NCBI Taxonomy" id="2838692"/>
    <lineage>
        <taxon>Bacteria</taxon>
        <taxon>Bacillati</taxon>
        <taxon>Bacillota</taxon>
        <taxon>Erysipelotrichia</taxon>
        <taxon>Erysipelotrichales</taxon>
        <taxon>Erysipelotrichaceae</taxon>
        <taxon>Merdibacter</taxon>
    </lineage>
</organism>
<accession>A0A9D2NQL3</accession>
<comment type="caution">
    <text evidence="3">The sequence shown here is derived from an EMBL/GenBank/DDBJ whole genome shotgun (WGS) entry which is preliminary data.</text>
</comment>
<dbReference type="Proteomes" id="UP000823896">
    <property type="component" value="Unassembled WGS sequence"/>
</dbReference>
<keyword evidence="1" id="KW-0812">Transmembrane</keyword>
<keyword evidence="1" id="KW-1133">Transmembrane helix</keyword>
<dbReference type="AlphaFoldDB" id="A0A9D2NQL3"/>
<protein>
    <submittedName>
        <fullName evidence="3">Spore maturation protein A</fullName>
    </submittedName>
</protein>
<evidence type="ECO:0000256" key="1">
    <source>
        <dbReference type="SAM" id="Phobius"/>
    </source>
</evidence>
<evidence type="ECO:0000313" key="4">
    <source>
        <dbReference type="Proteomes" id="UP000823896"/>
    </source>
</evidence>
<dbReference type="InterPro" id="IPR011642">
    <property type="entry name" value="Gate_dom"/>
</dbReference>
<evidence type="ECO:0000259" key="2">
    <source>
        <dbReference type="Pfam" id="PF07670"/>
    </source>
</evidence>
<gene>
    <name evidence="3" type="ORF">H9702_00055</name>
</gene>
<feature type="transmembrane region" description="Helical" evidence="1">
    <location>
        <begin position="163"/>
        <end position="181"/>
    </location>
</feature>
<proteinExistence type="predicted"/>
<sequence length="189" mass="20883">MNRIWLICLCAGLIFAMGNGGPEELNALFMRIGKDTFDFVVPLLCVTCFWNGILNVAKDSGLLHRFERLFHPLLSRLFPDVRNPEALSYIVTNVVVNMFGLGSAATPAGLKAMRLLQEENPKKDTASRPMVTFLVLNTAGVTLFSTSIIAIRAAFHAQDVMGFLPYAVLATTCASIVGLLVDRWWNYRG</sequence>
<keyword evidence="1" id="KW-0472">Membrane</keyword>
<dbReference type="EMBL" id="DWWM01000001">
    <property type="protein sequence ID" value="HJC35510.1"/>
    <property type="molecule type" value="Genomic_DNA"/>
</dbReference>
<feature type="transmembrane region" description="Helical" evidence="1">
    <location>
        <begin position="131"/>
        <end position="151"/>
    </location>
</feature>
<evidence type="ECO:0000313" key="3">
    <source>
        <dbReference type="EMBL" id="HJC35510.1"/>
    </source>
</evidence>
<name>A0A9D2NQL3_9FIRM</name>
<reference evidence="3" key="2">
    <citation type="submission" date="2021-04" db="EMBL/GenBank/DDBJ databases">
        <authorList>
            <person name="Gilroy R."/>
        </authorList>
    </citation>
    <scope>NUCLEOTIDE SEQUENCE</scope>
    <source>
        <strain evidence="3">CHK187-11901</strain>
    </source>
</reference>
<reference evidence="3" key="1">
    <citation type="journal article" date="2021" name="PeerJ">
        <title>Extensive microbial diversity within the chicken gut microbiome revealed by metagenomics and culture.</title>
        <authorList>
            <person name="Gilroy R."/>
            <person name="Ravi A."/>
            <person name="Getino M."/>
            <person name="Pursley I."/>
            <person name="Horton D.L."/>
            <person name="Alikhan N.F."/>
            <person name="Baker D."/>
            <person name="Gharbi K."/>
            <person name="Hall N."/>
            <person name="Watson M."/>
            <person name="Adriaenssens E.M."/>
            <person name="Foster-Nyarko E."/>
            <person name="Jarju S."/>
            <person name="Secka A."/>
            <person name="Antonio M."/>
            <person name="Oren A."/>
            <person name="Chaudhuri R.R."/>
            <person name="La Ragione R."/>
            <person name="Hildebrand F."/>
            <person name="Pallen M.J."/>
        </authorList>
    </citation>
    <scope>NUCLEOTIDE SEQUENCE</scope>
    <source>
        <strain evidence="3">CHK187-11901</strain>
    </source>
</reference>
<feature type="domain" description="Nucleoside transporter/FeoB GTPase Gate" evidence="2">
    <location>
        <begin position="41"/>
        <end position="149"/>
    </location>
</feature>